<protein>
    <submittedName>
        <fullName evidence="1">Uncharacterized protein</fullName>
    </submittedName>
</protein>
<organism evidence="1 2">
    <name type="scientific">Eretmocerus hayati</name>
    <dbReference type="NCBI Taxonomy" id="131215"/>
    <lineage>
        <taxon>Eukaryota</taxon>
        <taxon>Metazoa</taxon>
        <taxon>Ecdysozoa</taxon>
        <taxon>Arthropoda</taxon>
        <taxon>Hexapoda</taxon>
        <taxon>Insecta</taxon>
        <taxon>Pterygota</taxon>
        <taxon>Neoptera</taxon>
        <taxon>Endopterygota</taxon>
        <taxon>Hymenoptera</taxon>
        <taxon>Apocrita</taxon>
        <taxon>Proctotrupomorpha</taxon>
        <taxon>Chalcidoidea</taxon>
        <taxon>Aphelinidae</taxon>
        <taxon>Aphelininae</taxon>
        <taxon>Eretmocerus</taxon>
    </lineage>
</organism>
<dbReference type="EMBL" id="CM056742">
    <property type="protein sequence ID" value="KAJ8675746.1"/>
    <property type="molecule type" value="Genomic_DNA"/>
</dbReference>
<evidence type="ECO:0000313" key="1">
    <source>
        <dbReference type="EMBL" id="KAJ8675746.1"/>
    </source>
</evidence>
<comment type="caution">
    <text evidence="1">The sequence shown here is derived from an EMBL/GenBank/DDBJ whole genome shotgun (WGS) entry which is preliminary data.</text>
</comment>
<keyword evidence="2" id="KW-1185">Reference proteome</keyword>
<accession>A0ACC2NYS0</accession>
<name>A0ACC2NYS0_9HYME</name>
<sequence>MDNPNLGYSYHLPSGGWNFKIRNALSQCSDIFSEFNKYIAPAYHHDRCERSVNMRLYSMHKREFVMVIVAFFACFALALFIGLAGPPITLTSELKPKVNMSEMATGPFILNTPALSPYSQQLWVITKITTSNNDDERYDKSFQISVWIDVITNEKTLKHLLTSEDSHNRTRHLKCERQNCEELVVAHLGFLEYRHYIITFRFYGLEKFHQRYNIRDISFYFKHYNPAFTQIEIWFRLIFLFITFIVMCWFGISLRKYPVQDWSIEQKWISILLPLLMLYNNPLFPTTFLMNSWMPGMIDAILQTTFLCAILMFWLCVYHGMRQNERRILTFYLPKLLVVGSLWIETLILATWLRWTELEDPTYNYIVDTSNYYGFKVFFFTVGGIYVAYLLLLMLRAYSELRSMPYFDLRLKFLTLFAAIIVGITALITAKQFGAGVLEDSFASRLSTHYRTSAQFMALYGLLNFYLYTMAYVYSPGEQQVYGQHSSITKDNPAFSMINDSDEEVIYGPEEDCRRPLTRTPRNDDDSD</sequence>
<gene>
    <name evidence="1" type="ORF">QAD02_011532</name>
</gene>
<dbReference type="Proteomes" id="UP001239111">
    <property type="component" value="Chromosome 2"/>
</dbReference>
<evidence type="ECO:0000313" key="2">
    <source>
        <dbReference type="Proteomes" id="UP001239111"/>
    </source>
</evidence>
<proteinExistence type="predicted"/>
<reference evidence="1" key="1">
    <citation type="submission" date="2023-04" db="EMBL/GenBank/DDBJ databases">
        <title>A chromosome-level genome assembly of the parasitoid wasp Eretmocerus hayati.</title>
        <authorList>
            <person name="Zhong Y."/>
            <person name="Liu S."/>
            <person name="Liu Y."/>
        </authorList>
    </citation>
    <scope>NUCLEOTIDE SEQUENCE</scope>
    <source>
        <strain evidence="1">ZJU_SS_LIU_2023</strain>
    </source>
</reference>